<dbReference type="EMBL" id="DQ288858">
    <property type="protein sequence ID" value="ABQ52018.1"/>
    <property type="molecule type" value="Genomic_DNA"/>
</dbReference>
<name>A5IZS7_9BBAC</name>
<proteinExistence type="predicted"/>
<organism evidence="1 2">
    <name type="scientific">Spodoptera litura granulovirus</name>
    <dbReference type="NCBI Taxonomy" id="359919"/>
    <lineage>
        <taxon>Viruses</taxon>
        <taxon>Viruses incertae sedis</taxon>
        <taxon>Naldaviricetes</taxon>
        <taxon>Lefavirales</taxon>
        <taxon>Baculoviridae</taxon>
        <taxon>Betabaculovirus</taxon>
        <taxon>Betabaculovirus spliturae</taxon>
    </lineage>
</organism>
<evidence type="ECO:0008006" key="3">
    <source>
        <dbReference type="Google" id="ProtNLM"/>
    </source>
</evidence>
<protein>
    <recommendedName>
        <fullName evidence="3">P40</fullName>
    </recommendedName>
</protein>
<dbReference type="InterPro" id="IPR008562">
    <property type="entry name" value="AcMNPV_C42"/>
</dbReference>
<dbReference type="RefSeq" id="YP_001257026.1">
    <property type="nucleotide sequence ID" value="NC_009503.1"/>
</dbReference>
<accession>A5IZS7</accession>
<dbReference type="OrthoDB" id="4354at10239"/>
<evidence type="ECO:0000313" key="2">
    <source>
        <dbReference type="Proteomes" id="UP000202782"/>
    </source>
</evidence>
<reference evidence="1 2" key="1">
    <citation type="journal article" date="2008" name="J. Microbiol.">
        <title>Molecular and phylogenetic characterization of Spodoptera litura granulovirus.</title>
        <authorList>
            <person name="Wang Y."/>
            <person name="Choi J.Y."/>
            <person name="Roh J.Y."/>
            <person name="Woo S.D."/>
            <person name="Jin B.R."/>
            <person name="Je Y.H."/>
        </authorList>
    </citation>
    <scope>NUCLEOTIDE SEQUENCE [LARGE SCALE GENOMIC DNA]</scope>
    <source>
        <strain evidence="1">SlGV-K1</strain>
    </source>
</reference>
<dbReference type="Pfam" id="PF05815">
    <property type="entry name" value="AcMNPV_Orf101"/>
    <property type="match status" value="1"/>
</dbReference>
<dbReference type="Proteomes" id="UP000202782">
    <property type="component" value="Segment"/>
</dbReference>
<gene>
    <name evidence="1" type="primary">orf75</name>
    <name evidence="1" type="ORF">SlGVgp075</name>
</gene>
<sequence>MSAKVRLFLTIERLKNNMDDSQMRLPYWEQFFPLFGDAQSVNIDIRMLSDLINEAGVAAENRLVTQSGAIYSQYINDGVTENAPAPALRLPLRRIEPVTKTAPLNNLDDSPKYASVANKMMNYFASAGVSSVPFRVRDVIMLYLYTASLPKFKPLFTMIDSALFRSDHECTPVYSSSASSLILDNLRDLTGITNIRLDYDSLIHINVSIQKAVNNELSKYPVIKVKDYCSLINVYDKITEPCKAYLDKFSMLIAQKVQYEVRATPFLNLCHNPVIIENVVISVEKSSDMNRMVYNAVNNIFINAVEQCAIENIKFDVDDYCRRFKLMDRVREVSKNNVVEKEAAGDVVSRKRLRTLTNTSTDTKRYKIK</sequence>
<evidence type="ECO:0000313" key="1">
    <source>
        <dbReference type="EMBL" id="ABQ52018.1"/>
    </source>
</evidence>
<keyword evidence="2" id="KW-1185">Reference proteome</keyword>
<dbReference type="GeneID" id="5184198"/>
<dbReference type="KEGG" id="vg:5184198"/>